<dbReference type="PANTHER" id="PTHR33524:SF1">
    <property type="entry name" value="SET DOMAIN-CONTAINING PROTEIN"/>
    <property type="match status" value="1"/>
</dbReference>
<evidence type="ECO:0000313" key="3">
    <source>
        <dbReference type="Proteomes" id="UP000325081"/>
    </source>
</evidence>
<keyword evidence="3" id="KW-1185">Reference proteome</keyword>
<sequence length="549" mass="61668">MSSRLNYSRLSLASDKSRRRSALGFKRRRSIRGIAAYELVANGDGRTDVDGNLTIDLAIVVNAGGEIVAVRSVECVVADDWGGIVFASAGGRKRGYDRQWVYSVQKGSSNLHICNLHFLKSSEDRTQNRASHLNSVLKFLLPFPVMAFLFQKFQEAVKVLAKSTTFARDGRHLQFEADMNRLFLYTSYNRLGKNAVEADADEIVDIASKASLAEQQKQVQENIHAQINTFCTYMDGILCPDSKRKNTDNPSSEMNNAPRRSGLGLAVGRTNPLDEKCARMVDTKPLKRFELSQKLKDLTGYTLEIKPSQIQHEDAGQGLFLDGEADVGSVIAIYPGITYSPAYYRYIPGYPRVDLKNPYLITRYDGTVINAQPWGTGGETREMWDGSNFQEPKLNAGSGENGSDRVWKLLSKPLDGSRVGVRSVILERRNPLAFAHFTNHPAKGMEPNVMVCPYDFPLSDSSMRAYVPNISFGDGDGAKMRKFGSFWFKSWKSGNSMSTDVPVLKSLVLVATRRICNEEVFLNYRLSNLKRRPSWYIPVDEEEDRRRWS</sequence>
<reference evidence="3" key="1">
    <citation type="journal article" date="2019" name="Curr. Biol.">
        <title>Genome Sequence of Striga asiatica Provides Insight into the Evolution of Plant Parasitism.</title>
        <authorList>
            <person name="Yoshida S."/>
            <person name="Kim S."/>
            <person name="Wafula E.K."/>
            <person name="Tanskanen J."/>
            <person name="Kim Y.M."/>
            <person name="Honaas L."/>
            <person name="Yang Z."/>
            <person name="Spallek T."/>
            <person name="Conn C.E."/>
            <person name="Ichihashi Y."/>
            <person name="Cheong K."/>
            <person name="Cui S."/>
            <person name="Der J.P."/>
            <person name="Gundlach H."/>
            <person name="Jiao Y."/>
            <person name="Hori C."/>
            <person name="Ishida J.K."/>
            <person name="Kasahara H."/>
            <person name="Kiba T."/>
            <person name="Kim M.S."/>
            <person name="Koo N."/>
            <person name="Laohavisit A."/>
            <person name="Lee Y.H."/>
            <person name="Lumba S."/>
            <person name="McCourt P."/>
            <person name="Mortimer J.C."/>
            <person name="Mutuku J.M."/>
            <person name="Nomura T."/>
            <person name="Sasaki-Sekimoto Y."/>
            <person name="Seto Y."/>
            <person name="Wang Y."/>
            <person name="Wakatake T."/>
            <person name="Sakakibara H."/>
            <person name="Demura T."/>
            <person name="Yamaguchi S."/>
            <person name="Yoneyama K."/>
            <person name="Manabe R.I."/>
            <person name="Nelson D.C."/>
            <person name="Schulman A.H."/>
            <person name="Timko M.P."/>
            <person name="dePamphilis C.W."/>
            <person name="Choi D."/>
            <person name="Shirasu K."/>
        </authorList>
    </citation>
    <scope>NUCLEOTIDE SEQUENCE [LARGE SCALE GENOMIC DNA]</scope>
    <source>
        <strain evidence="3">cv. UVA1</strain>
    </source>
</reference>
<feature type="region of interest" description="Disordered" evidence="1">
    <location>
        <begin position="242"/>
        <end position="265"/>
    </location>
</feature>
<name>A0A5A7QGP5_STRAF</name>
<dbReference type="OrthoDB" id="442460at2759"/>
<dbReference type="AlphaFoldDB" id="A0A5A7QGP5"/>
<dbReference type="EMBL" id="BKCP01006959">
    <property type="protein sequence ID" value="GER44463.1"/>
    <property type="molecule type" value="Genomic_DNA"/>
</dbReference>
<accession>A0A5A7QGP5</accession>
<gene>
    <name evidence="2" type="ORF">STAS_21364</name>
</gene>
<dbReference type="Proteomes" id="UP000325081">
    <property type="component" value="Unassembled WGS sequence"/>
</dbReference>
<dbReference type="PANTHER" id="PTHR33524">
    <property type="entry name" value="C5ORF35"/>
    <property type="match status" value="1"/>
</dbReference>
<protein>
    <submittedName>
        <fullName evidence="2">SET domain-containing protein 9</fullName>
    </submittedName>
</protein>
<organism evidence="2 3">
    <name type="scientific">Striga asiatica</name>
    <name type="common">Asiatic witchweed</name>
    <name type="synonym">Buchnera asiatica</name>
    <dbReference type="NCBI Taxonomy" id="4170"/>
    <lineage>
        <taxon>Eukaryota</taxon>
        <taxon>Viridiplantae</taxon>
        <taxon>Streptophyta</taxon>
        <taxon>Embryophyta</taxon>
        <taxon>Tracheophyta</taxon>
        <taxon>Spermatophyta</taxon>
        <taxon>Magnoliopsida</taxon>
        <taxon>eudicotyledons</taxon>
        <taxon>Gunneridae</taxon>
        <taxon>Pentapetalae</taxon>
        <taxon>asterids</taxon>
        <taxon>lamiids</taxon>
        <taxon>Lamiales</taxon>
        <taxon>Orobanchaceae</taxon>
        <taxon>Buchnereae</taxon>
        <taxon>Striga</taxon>
    </lineage>
</organism>
<evidence type="ECO:0000256" key="1">
    <source>
        <dbReference type="SAM" id="MobiDB-lite"/>
    </source>
</evidence>
<comment type="caution">
    <text evidence="2">The sequence shown here is derived from an EMBL/GenBank/DDBJ whole genome shotgun (WGS) entry which is preliminary data.</text>
</comment>
<proteinExistence type="predicted"/>
<dbReference type="CDD" id="cd10537">
    <property type="entry name" value="SET_SETD9"/>
    <property type="match status" value="1"/>
</dbReference>
<dbReference type="InterPro" id="IPR040415">
    <property type="entry name" value="SETD9"/>
</dbReference>
<evidence type="ECO:0000313" key="2">
    <source>
        <dbReference type="EMBL" id="GER44463.1"/>
    </source>
</evidence>